<dbReference type="AlphaFoldDB" id="B4VLW8"/>
<dbReference type="STRING" id="118168.MC7420_291"/>
<dbReference type="EMBL" id="DS989844">
    <property type="protein sequence ID" value="EDX77154.1"/>
    <property type="molecule type" value="Genomic_DNA"/>
</dbReference>
<organism evidence="2 3">
    <name type="scientific">Coleofasciculus chthonoplastes PCC 7420</name>
    <dbReference type="NCBI Taxonomy" id="118168"/>
    <lineage>
        <taxon>Bacteria</taxon>
        <taxon>Bacillati</taxon>
        <taxon>Cyanobacteriota</taxon>
        <taxon>Cyanophyceae</taxon>
        <taxon>Coleofasciculales</taxon>
        <taxon>Coleofasciculaceae</taxon>
        <taxon>Coleofasciculus</taxon>
    </lineage>
</organism>
<gene>
    <name evidence="2" type="ORF">MC7420_291</name>
</gene>
<evidence type="ECO:0000313" key="3">
    <source>
        <dbReference type="Proteomes" id="UP000003835"/>
    </source>
</evidence>
<evidence type="ECO:0000313" key="2">
    <source>
        <dbReference type="EMBL" id="EDX77154.1"/>
    </source>
</evidence>
<dbReference type="HOGENOM" id="CLU_3268503_0_0_3"/>
<feature type="region of interest" description="Disordered" evidence="1">
    <location>
        <begin position="1"/>
        <end position="26"/>
    </location>
</feature>
<feature type="compositionally biased region" description="Pro residues" evidence="1">
    <location>
        <begin position="9"/>
        <end position="19"/>
    </location>
</feature>
<proteinExistence type="predicted"/>
<dbReference type="Proteomes" id="UP000003835">
    <property type="component" value="Unassembled WGS sequence"/>
</dbReference>
<evidence type="ECO:0000256" key="1">
    <source>
        <dbReference type="SAM" id="MobiDB-lite"/>
    </source>
</evidence>
<accession>B4VLW8</accession>
<sequence length="41" mass="4398">MFCSISPSSPNPFSGPPRSPLQEEGGQRMLRFCGTGEGEPE</sequence>
<protein>
    <submittedName>
        <fullName evidence="2">Uncharacterized protein</fullName>
    </submittedName>
</protein>
<keyword evidence="3" id="KW-1185">Reference proteome</keyword>
<name>B4VLW8_9CYAN</name>
<reference evidence="2" key="1">
    <citation type="submission" date="2008-07" db="EMBL/GenBank/DDBJ databases">
        <authorList>
            <person name="Tandeau de Marsac N."/>
            <person name="Ferriera S."/>
            <person name="Johnson J."/>
            <person name="Kravitz S."/>
            <person name="Beeson K."/>
            <person name="Sutton G."/>
            <person name="Rogers Y.-H."/>
            <person name="Friedman R."/>
            <person name="Frazier M."/>
            <person name="Venter J.C."/>
        </authorList>
    </citation>
    <scope>NUCLEOTIDE SEQUENCE [LARGE SCALE GENOMIC DNA]</scope>
    <source>
        <strain evidence="2">PCC 7420</strain>
    </source>
</reference>